<feature type="domain" description="Nudix hydrolase" evidence="4">
    <location>
        <begin position="19"/>
        <end position="151"/>
    </location>
</feature>
<dbReference type="Pfam" id="PF00293">
    <property type="entry name" value="NUDIX"/>
    <property type="match status" value="1"/>
</dbReference>
<evidence type="ECO:0000313" key="6">
    <source>
        <dbReference type="Proteomes" id="UP000663505"/>
    </source>
</evidence>
<evidence type="ECO:0000256" key="1">
    <source>
        <dbReference type="ARBA" id="ARBA00001946"/>
    </source>
</evidence>
<dbReference type="EMBL" id="CP071182">
    <property type="protein sequence ID" value="QSO45608.1"/>
    <property type="molecule type" value="Genomic_DNA"/>
</dbReference>
<dbReference type="PANTHER" id="PTHR43046">
    <property type="entry name" value="GDP-MANNOSE MANNOSYL HYDROLASE"/>
    <property type="match status" value="1"/>
</dbReference>
<evidence type="ECO:0000256" key="2">
    <source>
        <dbReference type="ARBA" id="ARBA00022801"/>
    </source>
</evidence>
<evidence type="ECO:0000313" key="5">
    <source>
        <dbReference type="EMBL" id="QSO45608.1"/>
    </source>
</evidence>
<dbReference type="SUPFAM" id="SSF55811">
    <property type="entry name" value="Nudix"/>
    <property type="match status" value="1"/>
</dbReference>
<dbReference type="InterPro" id="IPR015797">
    <property type="entry name" value="NUDIX_hydrolase-like_dom_sf"/>
</dbReference>
<organism evidence="5 6">
    <name type="scientific">Alicyclobacillus mengziensis</name>
    <dbReference type="NCBI Taxonomy" id="2931921"/>
    <lineage>
        <taxon>Bacteria</taxon>
        <taxon>Bacillati</taxon>
        <taxon>Bacillota</taxon>
        <taxon>Bacilli</taxon>
        <taxon>Bacillales</taxon>
        <taxon>Alicyclobacillaceae</taxon>
        <taxon>Alicyclobacillus</taxon>
    </lineage>
</organism>
<protein>
    <submittedName>
        <fullName evidence="5">NUDIX domain-containing protein</fullName>
    </submittedName>
</protein>
<evidence type="ECO:0000259" key="4">
    <source>
        <dbReference type="PROSITE" id="PS51462"/>
    </source>
</evidence>
<evidence type="ECO:0000256" key="3">
    <source>
        <dbReference type="RuleBase" id="RU003476"/>
    </source>
</evidence>
<reference evidence="5 6" key="1">
    <citation type="submission" date="2021-02" db="EMBL/GenBank/DDBJ databases">
        <title>Alicyclobacillus curvatus sp. nov. and Alicyclobacillus mengziensis sp. nov., two acidophilic bacteria isolated from acid mine drainage.</title>
        <authorList>
            <person name="Huang Y."/>
        </authorList>
    </citation>
    <scope>NUCLEOTIDE SEQUENCE [LARGE SCALE GENOMIC DNA]</scope>
    <source>
        <strain evidence="5 6">S30H14</strain>
    </source>
</reference>
<comment type="cofactor">
    <cofactor evidence="1">
        <name>Mg(2+)</name>
        <dbReference type="ChEBI" id="CHEBI:18420"/>
    </cofactor>
</comment>
<dbReference type="PANTHER" id="PTHR43046:SF2">
    <property type="entry name" value="8-OXO-DGTP DIPHOSPHATASE-RELATED"/>
    <property type="match status" value="1"/>
</dbReference>
<accession>A0A9X7VXJ3</accession>
<proteinExistence type="inferred from homology"/>
<keyword evidence="6" id="KW-1185">Reference proteome</keyword>
<dbReference type="InterPro" id="IPR020476">
    <property type="entry name" value="Nudix_hydrolase"/>
</dbReference>
<dbReference type="GO" id="GO:0016787">
    <property type="term" value="F:hydrolase activity"/>
    <property type="evidence" value="ECO:0007669"/>
    <property type="project" value="UniProtKB-KW"/>
</dbReference>
<name>A0A9X7VXJ3_9BACL</name>
<dbReference type="RefSeq" id="WP_206654977.1">
    <property type="nucleotide sequence ID" value="NZ_CP071182.1"/>
</dbReference>
<dbReference type="InterPro" id="IPR000086">
    <property type="entry name" value="NUDIX_hydrolase_dom"/>
</dbReference>
<dbReference type="KEGG" id="afx:JZ786_13660"/>
<comment type="similarity">
    <text evidence="3">Belongs to the Nudix hydrolase family.</text>
</comment>
<gene>
    <name evidence="5" type="ORF">JZ786_13660</name>
</gene>
<keyword evidence="2 3" id="KW-0378">Hydrolase</keyword>
<sequence length="157" mass="17462">MAMSEYYKQLREKIGTQLIFNPGVAAIIRNETGEILFQRPSLSSDIWSLPAGAIEIGETPAEAIIREVYEETGLHVVPSKLLAVFGGENFRHTYPDGNQVEGLIFVFECIVEGGRLEPVDGESADLQYFTVSGMPKLALPYPVEIFLQSSSERTFFQ</sequence>
<dbReference type="PROSITE" id="PS00893">
    <property type="entry name" value="NUDIX_BOX"/>
    <property type="match status" value="1"/>
</dbReference>
<dbReference type="Proteomes" id="UP000663505">
    <property type="component" value="Chromosome"/>
</dbReference>
<dbReference type="InterPro" id="IPR020084">
    <property type="entry name" value="NUDIX_hydrolase_CS"/>
</dbReference>
<dbReference type="Gene3D" id="3.90.79.10">
    <property type="entry name" value="Nucleoside Triphosphate Pyrophosphohydrolase"/>
    <property type="match status" value="1"/>
</dbReference>
<dbReference type="PROSITE" id="PS51462">
    <property type="entry name" value="NUDIX"/>
    <property type="match status" value="1"/>
</dbReference>
<dbReference type="AlphaFoldDB" id="A0A9X7VXJ3"/>
<dbReference type="PRINTS" id="PR00502">
    <property type="entry name" value="NUDIXFAMILY"/>
</dbReference>